<dbReference type="GO" id="GO:0046872">
    <property type="term" value="F:metal ion binding"/>
    <property type="evidence" value="ECO:0007669"/>
    <property type="project" value="UniProtKB-KW"/>
</dbReference>
<sequence length="242" mass="25514">MGDVIQAPAVPRVPVLIDGNASSEHFPVRRIYCVGRNFADHAREMGAVAPASREARGQPVFFLKPADAIVIDGQVPYPPGTRELHHEVELVVALGADAPTGVLDPADAGALVYGYALGLDLTRRDLQAAAKAKGLPWDTGKSFDHAAPIGALCPATTLGPLDGRAIRLEVNGELRQQGSLDDLIWTVPEILHELSRLYALRAGDLVFMGTPAGVGPLQPGDRFEATLDGLPSLSGRILPATG</sequence>
<dbReference type="PANTHER" id="PTHR11820">
    <property type="entry name" value="ACYLPYRUVASE"/>
    <property type="match status" value="1"/>
</dbReference>
<keyword evidence="3" id="KW-0378">Hydrolase</keyword>
<dbReference type="Proteomes" id="UP000318212">
    <property type="component" value="Unassembled WGS sequence"/>
</dbReference>
<keyword evidence="4" id="KW-1185">Reference proteome</keyword>
<accession>A0A508A6F2</accession>
<gene>
    <name evidence="3" type="ORF">FKV25_07745</name>
</gene>
<protein>
    <submittedName>
        <fullName evidence="3">Fumarylacetoacetate hydrolase family protein</fullName>
    </submittedName>
</protein>
<evidence type="ECO:0000313" key="3">
    <source>
        <dbReference type="EMBL" id="TQD45559.1"/>
    </source>
</evidence>
<comment type="caution">
    <text evidence="3">The sequence shown here is derived from an EMBL/GenBank/DDBJ whole genome shotgun (WGS) entry which is preliminary data.</text>
</comment>
<dbReference type="InterPro" id="IPR036663">
    <property type="entry name" value="Fumarylacetoacetase_C_sf"/>
</dbReference>
<dbReference type="InterPro" id="IPR011234">
    <property type="entry name" value="Fumarylacetoacetase-like_C"/>
</dbReference>
<dbReference type="RefSeq" id="WP_141518219.1">
    <property type="nucleotide sequence ID" value="NZ_VICE01000073.1"/>
</dbReference>
<dbReference type="SUPFAM" id="SSF56529">
    <property type="entry name" value="FAH"/>
    <property type="match status" value="1"/>
</dbReference>
<dbReference type="GO" id="GO:0018773">
    <property type="term" value="F:acetylpyruvate hydrolase activity"/>
    <property type="evidence" value="ECO:0007669"/>
    <property type="project" value="TreeGrafter"/>
</dbReference>
<dbReference type="PANTHER" id="PTHR11820:SF90">
    <property type="entry name" value="FLUTATHIONE S-TRANSFERASE"/>
    <property type="match status" value="1"/>
</dbReference>
<evidence type="ECO:0000256" key="1">
    <source>
        <dbReference type="ARBA" id="ARBA00022723"/>
    </source>
</evidence>
<feature type="domain" description="Fumarylacetoacetase-like C-terminal" evidence="2">
    <location>
        <begin position="31"/>
        <end position="237"/>
    </location>
</feature>
<dbReference type="AlphaFoldDB" id="A0A508A6F2"/>
<dbReference type="Pfam" id="PF01557">
    <property type="entry name" value="FAA_hydrolase"/>
    <property type="match status" value="1"/>
</dbReference>
<name>A0A508A6F2_9GAMM</name>
<keyword evidence="1" id="KW-0479">Metal-binding</keyword>
<reference evidence="3 4" key="1">
    <citation type="submission" date="2019-06" db="EMBL/GenBank/DDBJ databases">
        <title>Lysobacter alkalisoli sp. nov. isolated from saline soil.</title>
        <authorList>
            <person name="Sun J.-Q."/>
            <person name="Xu L."/>
        </authorList>
    </citation>
    <scope>NUCLEOTIDE SEQUENCE [LARGE SCALE GENOMIC DNA]</scope>
    <source>
        <strain evidence="3 4">JCM 31130</strain>
    </source>
</reference>
<dbReference type="EMBL" id="VICE01000073">
    <property type="protein sequence ID" value="TQD45559.1"/>
    <property type="molecule type" value="Genomic_DNA"/>
</dbReference>
<dbReference type="Gene3D" id="3.90.850.10">
    <property type="entry name" value="Fumarylacetoacetase-like, C-terminal domain"/>
    <property type="match status" value="1"/>
</dbReference>
<proteinExistence type="predicted"/>
<evidence type="ECO:0000259" key="2">
    <source>
        <dbReference type="Pfam" id="PF01557"/>
    </source>
</evidence>
<dbReference type="OrthoDB" id="9805307at2"/>
<evidence type="ECO:0000313" key="4">
    <source>
        <dbReference type="Proteomes" id="UP000318212"/>
    </source>
</evidence>
<organism evidence="3 4">
    <name type="scientific">Marilutibacter aestuarii</name>
    <dbReference type="NCBI Taxonomy" id="1706195"/>
    <lineage>
        <taxon>Bacteria</taxon>
        <taxon>Pseudomonadati</taxon>
        <taxon>Pseudomonadota</taxon>
        <taxon>Gammaproteobacteria</taxon>
        <taxon>Lysobacterales</taxon>
        <taxon>Lysobacteraceae</taxon>
        <taxon>Marilutibacter</taxon>
    </lineage>
</organism>